<evidence type="ECO:0000256" key="5">
    <source>
        <dbReference type="ARBA" id="ARBA00022723"/>
    </source>
</evidence>
<feature type="region of interest" description="Disordered" evidence="17">
    <location>
        <begin position="643"/>
        <end position="666"/>
    </location>
</feature>
<name>A0A0C9Y9C1_9AGAM</name>
<keyword evidence="8" id="KW-0378">Hydrolase</keyword>
<dbReference type="GO" id="GO:0006508">
    <property type="term" value="P:proteolysis"/>
    <property type="evidence" value="ECO:0007669"/>
    <property type="project" value="UniProtKB-KW"/>
</dbReference>
<accession>A0A0C9Y9C1</accession>
<evidence type="ECO:0000256" key="3">
    <source>
        <dbReference type="ARBA" id="ARBA00022695"/>
    </source>
</evidence>
<dbReference type="GO" id="GO:0004519">
    <property type="term" value="F:endonuclease activity"/>
    <property type="evidence" value="ECO:0007669"/>
    <property type="project" value="UniProtKB-KW"/>
</dbReference>
<gene>
    <name evidence="19" type="ORF">PISMIDRAFT_17951</name>
</gene>
<dbReference type="InterPro" id="IPR050951">
    <property type="entry name" value="Retrovirus_Pol_polyprotein"/>
</dbReference>
<evidence type="ECO:0000256" key="14">
    <source>
        <dbReference type="ARBA" id="ARBA00023125"/>
    </source>
</evidence>
<dbReference type="InterPro" id="IPR036397">
    <property type="entry name" value="RNaseH_sf"/>
</dbReference>
<proteinExistence type="predicted"/>
<dbReference type="Pfam" id="PF17921">
    <property type="entry name" value="Integrase_H2C2"/>
    <property type="match status" value="1"/>
</dbReference>
<keyword evidence="14" id="KW-0238">DNA-binding</keyword>
<feature type="region of interest" description="Disordered" evidence="17">
    <location>
        <begin position="174"/>
        <end position="195"/>
    </location>
</feature>
<dbReference type="Gene3D" id="1.10.340.70">
    <property type="match status" value="1"/>
</dbReference>
<dbReference type="Proteomes" id="UP000054018">
    <property type="component" value="Unassembled WGS sequence"/>
</dbReference>
<feature type="region of interest" description="Disordered" evidence="17">
    <location>
        <begin position="1145"/>
        <end position="1179"/>
    </location>
</feature>
<evidence type="ECO:0000256" key="15">
    <source>
        <dbReference type="ARBA" id="ARBA00023172"/>
    </source>
</evidence>
<dbReference type="GO" id="GO:0004190">
    <property type="term" value="F:aspartic-type endopeptidase activity"/>
    <property type="evidence" value="ECO:0007669"/>
    <property type="project" value="UniProtKB-KW"/>
</dbReference>
<dbReference type="InterPro" id="IPR056924">
    <property type="entry name" value="SH3_Tf2-1"/>
</dbReference>
<keyword evidence="4" id="KW-0540">Nuclease</keyword>
<keyword evidence="16" id="KW-0511">Multifunctional enzyme</keyword>
<dbReference type="Gene3D" id="3.30.70.270">
    <property type="match status" value="2"/>
</dbReference>
<dbReference type="GO" id="GO:0003964">
    <property type="term" value="F:RNA-directed DNA polymerase activity"/>
    <property type="evidence" value="ECO:0007669"/>
    <property type="project" value="UniProtKB-KW"/>
</dbReference>
<dbReference type="GO" id="GO:0046872">
    <property type="term" value="F:metal ion binding"/>
    <property type="evidence" value="ECO:0007669"/>
    <property type="project" value="UniProtKB-KW"/>
</dbReference>
<evidence type="ECO:0000256" key="13">
    <source>
        <dbReference type="ARBA" id="ARBA00022932"/>
    </source>
</evidence>
<dbReference type="Gene3D" id="3.10.10.10">
    <property type="entry name" value="HIV Type 1 Reverse Transcriptase, subunit A, domain 1"/>
    <property type="match status" value="1"/>
</dbReference>
<evidence type="ECO:0000256" key="8">
    <source>
        <dbReference type="ARBA" id="ARBA00022801"/>
    </source>
</evidence>
<dbReference type="InterPro" id="IPR000477">
    <property type="entry name" value="RT_dom"/>
</dbReference>
<dbReference type="InterPro" id="IPR041577">
    <property type="entry name" value="RT_RNaseH_2"/>
</dbReference>
<dbReference type="SUPFAM" id="SSF50630">
    <property type="entry name" value="Acid proteases"/>
    <property type="match status" value="1"/>
</dbReference>
<evidence type="ECO:0000256" key="17">
    <source>
        <dbReference type="SAM" id="MobiDB-lite"/>
    </source>
</evidence>
<dbReference type="SUPFAM" id="SSF56672">
    <property type="entry name" value="DNA/RNA polymerases"/>
    <property type="match status" value="1"/>
</dbReference>
<keyword evidence="11" id="KW-0229">DNA integration</keyword>
<dbReference type="PANTHER" id="PTHR37984:SF5">
    <property type="entry name" value="PROTEIN NYNRIN-LIKE"/>
    <property type="match status" value="1"/>
</dbReference>
<evidence type="ECO:0000256" key="16">
    <source>
        <dbReference type="ARBA" id="ARBA00023268"/>
    </source>
</evidence>
<evidence type="ECO:0000256" key="1">
    <source>
        <dbReference type="ARBA" id="ARBA00022670"/>
    </source>
</evidence>
<evidence type="ECO:0000259" key="18">
    <source>
        <dbReference type="PROSITE" id="PS50994"/>
    </source>
</evidence>
<evidence type="ECO:0000256" key="10">
    <source>
        <dbReference type="ARBA" id="ARBA00022884"/>
    </source>
</evidence>
<evidence type="ECO:0000256" key="12">
    <source>
        <dbReference type="ARBA" id="ARBA00022918"/>
    </source>
</evidence>
<keyword evidence="20" id="KW-1185">Reference proteome</keyword>
<dbReference type="GO" id="GO:0005634">
    <property type="term" value="C:nucleus"/>
    <property type="evidence" value="ECO:0007669"/>
    <property type="project" value="UniProtKB-ARBA"/>
</dbReference>
<dbReference type="InterPro" id="IPR001584">
    <property type="entry name" value="Integrase_cat-core"/>
</dbReference>
<dbReference type="Pfam" id="PF24626">
    <property type="entry name" value="SH3_Tf2-1"/>
    <property type="match status" value="1"/>
</dbReference>
<dbReference type="STRING" id="765257.A0A0C9Y9C1"/>
<keyword evidence="9" id="KW-0460">Magnesium</keyword>
<dbReference type="InterPro" id="IPR012337">
    <property type="entry name" value="RNaseH-like_sf"/>
</dbReference>
<evidence type="ECO:0000313" key="20">
    <source>
        <dbReference type="Proteomes" id="UP000054018"/>
    </source>
</evidence>
<sequence length="1455" mass="165314">MCADSPTGSLYLVDRENVAIQTTIDSGAEINSVDPRVVERYKLKTYPIEYPLGVTAYNGGEGFQIKRKVTLHAKIQDRVMRIKAYVLPLRRESILLGMPWLKRFQPDIDWKTRKIRGWKDEESIPRAPRTEGAVRKTTISTDLEVKASAGKEEVKLPDLYRDFEEVFSEKDIPLPPHRPGLDHEIRTKPDFPRQKGHIYPMSQDEMKSLREFVDENLKCGKIRESKSDQAAPVFFVGKKDGKRRLIQDYRHLNEHTVDDSYPLPNIQQLMDELCESRFYAKFDIRWGFTNIRVKDSDIWKGAFVTPLGLFEPLVMFFGQKNSPPTFQRYMDVTFREQLMKRQQVGYMDNVVVHAKTHEELRRRVQEFLTVCQREKLRLKISKCIFEAEEVEFLGYVIGDGRIKTHAVKTDAVQEWKEPENLTQLRSFLGFTNFYRKFIAGYSAISAPLHHLSKKDVPWAWGPDQQKAFDKLKAALGSSPVLNIPDPSKPFALFTDASQSATGVVLAQKGEDDEWHPCSYLSESLKGAEKNYPVYDLEFLAVIRALKAFRHYLISPVAPTIVFTDHKNLEYYKEPQKFSQRQTRWFSYVQGFPLKFSYTPGRLMTAPDALSRRSDHSPPEPIVATLLPPSAWLEGGVKPTVPTVSLPKTAPISANPPSPPNEDKVKERKRGIYALSAEVYERAKSEMQKDSTLSADNPEITAHPDGTKRRKNRVYIPPGARKECLLSYHDHPSAGHPGIKAMTRKMVKDVWWPGMWKYIRDYVKGCAICQSAKVITHPVTPPVVPNDVPKNPFPFQQISMDLITDLPVSNTFDTVLTIVDQGLTKAAMFIPCRKDVDSLGIARLFHKHIYSRFGLPEAVISDRGPQFASAFTRELYKSLGVQSKLSTAYHPQTNGESERVNQELETYLRCYCAEHPNSWSSKLPDAEFAHNSRIHSVHQQTPYSLLYGYDPSPYPEVRLTSAPSVDERLERLASCRDNAILAHKAVQEVMKSRSKGSYVPFKEGDRVWLDSGNLRVQGQSPKVTPRRFGPFEIERVISPVAVRLRLPDTWRVHPVFHTGRLLPYHETAEYGIPDPPPPPEVVDDEVEWEVESILNHKNTGRGRQAHRTYLTMPPSYSTNTNFPAACPSPNTPFPLNMCDDVPDFQRRGSHRTPLNTRPYAHFDSSAHASTPSPRLSSVSSQDELSSFSSLDEIPQIRVIPSCNPDRLFPPSSGDLVPASPDYFNYVWTLAIFDIRYPFDGKTEEQNSRIRVLSEVYRGTDLALDRVPDLLSKSRVCPDDSLAESIDRTLADLTINISAIQYKLVLELASIVSADECRSFHNREIDRYVQQAKERNSTRQDTPAATGSSVGEKHTDVTVKVEEAEPDPWSMEPMEFNTDDGYSKKRDASFSETARFLSETVPSAASAFHWRTFLDAAAWNKADHSLHNAINTTEAIPPATFHPVVVDSMLRLYLAGR</sequence>
<evidence type="ECO:0000256" key="11">
    <source>
        <dbReference type="ARBA" id="ARBA00022908"/>
    </source>
</evidence>
<dbReference type="Gene3D" id="2.40.70.10">
    <property type="entry name" value="Acid Proteases"/>
    <property type="match status" value="1"/>
</dbReference>
<dbReference type="SUPFAM" id="SSF53098">
    <property type="entry name" value="Ribonuclease H-like"/>
    <property type="match status" value="1"/>
</dbReference>
<evidence type="ECO:0000313" key="19">
    <source>
        <dbReference type="EMBL" id="KIK13486.1"/>
    </source>
</evidence>
<dbReference type="CDD" id="cd09274">
    <property type="entry name" value="RNase_HI_RT_Ty3"/>
    <property type="match status" value="1"/>
</dbReference>
<dbReference type="HOGENOM" id="CLU_000384_38_1_1"/>
<organism evidence="19 20">
    <name type="scientific">Pisolithus microcarpus 441</name>
    <dbReference type="NCBI Taxonomy" id="765257"/>
    <lineage>
        <taxon>Eukaryota</taxon>
        <taxon>Fungi</taxon>
        <taxon>Dikarya</taxon>
        <taxon>Basidiomycota</taxon>
        <taxon>Agaricomycotina</taxon>
        <taxon>Agaricomycetes</taxon>
        <taxon>Agaricomycetidae</taxon>
        <taxon>Boletales</taxon>
        <taxon>Sclerodermatineae</taxon>
        <taxon>Pisolithaceae</taxon>
        <taxon>Pisolithus</taxon>
    </lineage>
</organism>
<keyword evidence="10" id="KW-0694">RNA-binding</keyword>
<evidence type="ECO:0000256" key="6">
    <source>
        <dbReference type="ARBA" id="ARBA00022750"/>
    </source>
</evidence>
<dbReference type="InterPro" id="IPR043128">
    <property type="entry name" value="Rev_trsase/Diguanyl_cyclase"/>
</dbReference>
<dbReference type="OrthoDB" id="5106181at2759"/>
<evidence type="ECO:0000256" key="7">
    <source>
        <dbReference type="ARBA" id="ARBA00022759"/>
    </source>
</evidence>
<reference evidence="20" key="2">
    <citation type="submission" date="2015-01" db="EMBL/GenBank/DDBJ databases">
        <title>Evolutionary Origins and Diversification of the Mycorrhizal Mutualists.</title>
        <authorList>
            <consortium name="DOE Joint Genome Institute"/>
            <consortium name="Mycorrhizal Genomics Consortium"/>
            <person name="Kohler A."/>
            <person name="Kuo A."/>
            <person name="Nagy L.G."/>
            <person name="Floudas D."/>
            <person name="Copeland A."/>
            <person name="Barry K.W."/>
            <person name="Cichocki N."/>
            <person name="Veneault-Fourrey C."/>
            <person name="LaButti K."/>
            <person name="Lindquist E.A."/>
            <person name="Lipzen A."/>
            <person name="Lundell T."/>
            <person name="Morin E."/>
            <person name="Murat C."/>
            <person name="Riley R."/>
            <person name="Ohm R."/>
            <person name="Sun H."/>
            <person name="Tunlid A."/>
            <person name="Henrissat B."/>
            <person name="Grigoriev I.V."/>
            <person name="Hibbett D.S."/>
            <person name="Martin F."/>
        </authorList>
    </citation>
    <scope>NUCLEOTIDE SEQUENCE [LARGE SCALE GENOMIC DNA]</scope>
    <source>
        <strain evidence="20">441</strain>
    </source>
</reference>
<keyword evidence="6" id="KW-0064">Aspartyl protease</keyword>
<dbReference type="GO" id="GO:0015074">
    <property type="term" value="P:DNA integration"/>
    <property type="evidence" value="ECO:0007669"/>
    <property type="project" value="UniProtKB-KW"/>
</dbReference>
<feature type="compositionally biased region" description="Low complexity" evidence="17">
    <location>
        <begin position="1168"/>
        <end position="1179"/>
    </location>
</feature>
<dbReference type="GO" id="GO:0003887">
    <property type="term" value="F:DNA-directed DNA polymerase activity"/>
    <property type="evidence" value="ECO:0007669"/>
    <property type="project" value="UniProtKB-KW"/>
</dbReference>
<keyword evidence="2" id="KW-0808">Transferase</keyword>
<dbReference type="GO" id="GO:0003677">
    <property type="term" value="F:DNA binding"/>
    <property type="evidence" value="ECO:0007669"/>
    <property type="project" value="UniProtKB-KW"/>
</dbReference>
<evidence type="ECO:0000256" key="2">
    <source>
        <dbReference type="ARBA" id="ARBA00022679"/>
    </source>
</evidence>
<feature type="compositionally biased region" description="Basic and acidic residues" evidence="17">
    <location>
        <begin position="179"/>
        <end position="193"/>
    </location>
</feature>
<dbReference type="Gene3D" id="3.30.420.10">
    <property type="entry name" value="Ribonuclease H-like superfamily/Ribonuclease H"/>
    <property type="match status" value="1"/>
</dbReference>
<feature type="region of interest" description="Disordered" evidence="17">
    <location>
        <begin position="685"/>
        <end position="711"/>
    </location>
</feature>
<dbReference type="GO" id="GO:0006310">
    <property type="term" value="P:DNA recombination"/>
    <property type="evidence" value="ECO:0007669"/>
    <property type="project" value="UniProtKB-KW"/>
</dbReference>
<feature type="domain" description="Integrase catalytic" evidence="18">
    <location>
        <begin position="787"/>
        <end position="949"/>
    </location>
</feature>
<dbReference type="Pfam" id="PF17919">
    <property type="entry name" value="RT_RNaseH_2"/>
    <property type="match status" value="1"/>
</dbReference>
<reference evidence="19 20" key="1">
    <citation type="submission" date="2014-04" db="EMBL/GenBank/DDBJ databases">
        <authorList>
            <consortium name="DOE Joint Genome Institute"/>
            <person name="Kuo A."/>
            <person name="Kohler A."/>
            <person name="Costa M.D."/>
            <person name="Nagy L.G."/>
            <person name="Floudas D."/>
            <person name="Copeland A."/>
            <person name="Barry K.W."/>
            <person name="Cichocki N."/>
            <person name="Veneault-Fourrey C."/>
            <person name="LaButti K."/>
            <person name="Lindquist E.A."/>
            <person name="Lipzen A."/>
            <person name="Lundell T."/>
            <person name="Morin E."/>
            <person name="Murat C."/>
            <person name="Sun H."/>
            <person name="Tunlid A."/>
            <person name="Henrissat B."/>
            <person name="Grigoriev I.V."/>
            <person name="Hibbett D.S."/>
            <person name="Martin F."/>
            <person name="Nordberg H.P."/>
            <person name="Cantor M.N."/>
            <person name="Hua S.X."/>
        </authorList>
    </citation>
    <scope>NUCLEOTIDE SEQUENCE [LARGE SCALE GENOMIC DNA]</scope>
    <source>
        <strain evidence="19 20">441</strain>
    </source>
</reference>
<keyword evidence="5" id="KW-0479">Metal-binding</keyword>
<dbReference type="GO" id="GO:0003723">
    <property type="term" value="F:RNA binding"/>
    <property type="evidence" value="ECO:0007669"/>
    <property type="project" value="UniProtKB-KW"/>
</dbReference>
<keyword evidence="15" id="KW-0233">DNA recombination</keyword>
<evidence type="ECO:0000256" key="4">
    <source>
        <dbReference type="ARBA" id="ARBA00022722"/>
    </source>
</evidence>
<dbReference type="PANTHER" id="PTHR37984">
    <property type="entry name" value="PROTEIN CBG26694"/>
    <property type="match status" value="1"/>
</dbReference>
<feature type="region of interest" description="Disordered" evidence="17">
    <location>
        <begin position="1329"/>
        <end position="1355"/>
    </location>
</feature>
<dbReference type="EMBL" id="KN833992">
    <property type="protein sequence ID" value="KIK13486.1"/>
    <property type="molecule type" value="Genomic_DNA"/>
</dbReference>
<dbReference type="CDD" id="cd01647">
    <property type="entry name" value="RT_LTR"/>
    <property type="match status" value="1"/>
</dbReference>
<dbReference type="InterPro" id="IPR041588">
    <property type="entry name" value="Integrase_H2C2"/>
</dbReference>
<keyword evidence="13" id="KW-0239">DNA-directed DNA polymerase</keyword>
<feature type="compositionally biased region" description="Polar residues" evidence="17">
    <location>
        <begin position="1337"/>
        <end position="1347"/>
    </location>
</feature>
<dbReference type="PROSITE" id="PS50994">
    <property type="entry name" value="INTEGRASE"/>
    <property type="match status" value="1"/>
</dbReference>
<keyword evidence="1" id="KW-0645">Protease</keyword>
<keyword evidence="12" id="KW-0695">RNA-directed DNA polymerase</keyword>
<dbReference type="InterPro" id="IPR043502">
    <property type="entry name" value="DNA/RNA_pol_sf"/>
</dbReference>
<protein>
    <recommendedName>
        <fullName evidence="18">Integrase catalytic domain-containing protein</fullName>
    </recommendedName>
</protein>
<evidence type="ECO:0000256" key="9">
    <source>
        <dbReference type="ARBA" id="ARBA00022842"/>
    </source>
</evidence>
<keyword evidence="3" id="KW-0548">Nucleotidyltransferase</keyword>
<keyword evidence="7" id="KW-0255">Endonuclease</keyword>
<dbReference type="FunFam" id="3.30.70.270:FF:000020">
    <property type="entry name" value="Transposon Tf2-6 polyprotein-like Protein"/>
    <property type="match status" value="1"/>
</dbReference>
<dbReference type="CDD" id="cd00303">
    <property type="entry name" value="retropepsin_like"/>
    <property type="match status" value="1"/>
</dbReference>
<dbReference type="Pfam" id="PF00078">
    <property type="entry name" value="RVT_1"/>
    <property type="match status" value="1"/>
</dbReference>
<dbReference type="InterPro" id="IPR021109">
    <property type="entry name" value="Peptidase_aspartic_dom_sf"/>
</dbReference>